<sequence length="67" mass="7190">NLTVIGFLELSGAGGRAIENICRDETRPSRMLLQPQRAASPQFVLQDAAGAESGGCYICHSEGRITR</sequence>
<proteinExistence type="predicted"/>
<reference evidence="1" key="1">
    <citation type="submission" date="2014-12" db="EMBL/GenBank/DDBJ databases">
        <title>Insight into the proteome of Arion vulgaris.</title>
        <authorList>
            <person name="Aradska J."/>
            <person name="Bulat T."/>
            <person name="Smidak R."/>
            <person name="Sarate P."/>
            <person name="Gangsoo J."/>
            <person name="Sialana F."/>
            <person name="Bilban M."/>
            <person name="Lubec G."/>
        </authorList>
    </citation>
    <scope>NUCLEOTIDE SEQUENCE</scope>
    <source>
        <tissue evidence="1">Skin</tissue>
    </source>
</reference>
<accession>A0A0B6YUE2</accession>
<organism evidence="1">
    <name type="scientific">Arion vulgaris</name>
    <dbReference type="NCBI Taxonomy" id="1028688"/>
    <lineage>
        <taxon>Eukaryota</taxon>
        <taxon>Metazoa</taxon>
        <taxon>Spiralia</taxon>
        <taxon>Lophotrochozoa</taxon>
        <taxon>Mollusca</taxon>
        <taxon>Gastropoda</taxon>
        <taxon>Heterobranchia</taxon>
        <taxon>Euthyneura</taxon>
        <taxon>Panpulmonata</taxon>
        <taxon>Eupulmonata</taxon>
        <taxon>Stylommatophora</taxon>
        <taxon>Helicina</taxon>
        <taxon>Arionoidea</taxon>
        <taxon>Arionidae</taxon>
        <taxon>Arion</taxon>
    </lineage>
</organism>
<protein>
    <submittedName>
        <fullName evidence="1">Uncharacterized protein</fullName>
    </submittedName>
</protein>
<evidence type="ECO:0000313" key="1">
    <source>
        <dbReference type="EMBL" id="CEK59884.1"/>
    </source>
</evidence>
<feature type="non-terminal residue" evidence="1">
    <location>
        <position position="67"/>
    </location>
</feature>
<feature type="non-terminal residue" evidence="1">
    <location>
        <position position="1"/>
    </location>
</feature>
<dbReference type="EMBL" id="HACG01013019">
    <property type="protein sequence ID" value="CEK59884.1"/>
    <property type="molecule type" value="Transcribed_RNA"/>
</dbReference>
<dbReference type="AlphaFoldDB" id="A0A0B6YUE2"/>
<name>A0A0B6YUE2_9EUPU</name>
<gene>
    <name evidence="1" type="primary">ORF37754</name>
</gene>